<dbReference type="Pfam" id="PF02825">
    <property type="entry name" value="WWE"/>
    <property type="match status" value="1"/>
</dbReference>
<dbReference type="AlphaFoldDB" id="A0AAD5A7Z5"/>
<sequence>MSARVCGWSGGRRRGSNRRTAGCSQVREPMEKSLGMMPEVDDSGDKVLGSLAMADGEFADRRIGLVDKIPLVKPYFKKKHAPRKLDPKCLRALEGPILSTILGAEDLAAGDGVFVPPASARPVLMCAAAAAEEARAGATADEQQKASVATRDPGEEEASPATQPLPAPARTAALEDGDKAPCATGVSVVGGSGVGHAELFRDKSDEASLDLVFELLMQLQYHTRQDDAVPVCVDFLRGACLSGSECARHHTALPYHWQIRRADTRVWQSVAEDAQEQLERLYCNPDNEQVRLKFLGRVFMLDFSAMRVCDLEFDLVRRLSTPSNFGAPPPTPSHSSATNPAPNYLTVWKYYCRDNFGWREYSEPVVRLIEEATERGLKEVRFITLQNQYILNIREGFQQNAVFGFRRQIKKRPHFMSSIRLSPYLQTLGGLCALEAGGPPPLSPSPATGPRLFPETWLPMIPEQDFTQVPVSREDRSYRTVYNLFHKTVSETKFRILKILRVQNPYLWEKYKRKKEYMSRRMSESERLLNERHLFHGTSQDVVEGICKHNFDPRVCGKHATMFGQGSYFARRAAYSHSFARRSPRGIHYMFLAKVLTGKFTVGNPGMRRPPPLCPRQPAGDLFDSCVDNCVDPQIFVIFNDDQSYPYFIIQYEEVANTIAI</sequence>
<protein>
    <submittedName>
        <fullName evidence="10">TCDD-inducible poly [ADP-ribose] polymerase</fullName>
    </submittedName>
</protein>
<dbReference type="PANTHER" id="PTHR45740">
    <property type="entry name" value="POLY [ADP-RIBOSE] POLYMERASE"/>
    <property type="match status" value="1"/>
</dbReference>
<evidence type="ECO:0000256" key="1">
    <source>
        <dbReference type="ARBA" id="ARBA00004123"/>
    </source>
</evidence>
<dbReference type="InterPro" id="IPR000571">
    <property type="entry name" value="Znf_CCCH"/>
</dbReference>
<dbReference type="InterPro" id="IPR012317">
    <property type="entry name" value="Poly(ADP-ribose)pol_cat_dom"/>
</dbReference>
<keyword evidence="5" id="KW-0863">Zinc-finger</keyword>
<feature type="domain" description="WWE" evidence="8">
    <location>
        <begin position="333"/>
        <end position="411"/>
    </location>
</feature>
<dbReference type="Gene3D" id="3.30.720.50">
    <property type="match status" value="1"/>
</dbReference>
<dbReference type="EMBL" id="MU567224">
    <property type="protein sequence ID" value="KAI5611341.1"/>
    <property type="molecule type" value="Genomic_DNA"/>
</dbReference>
<dbReference type="InterPro" id="IPR004170">
    <property type="entry name" value="WWE_dom"/>
</dbReference>
<comment type="subcellular location">
    <subcellularLocation>
        <location evidence="1">Nucleus</location>
    </subcellularLocation>
</comment>
<feature type="domain" description="PARP catalytic" evidence="9">
    <location>
        <begin position="453"/>
        <end position="661"/>
    </location>
</feature>
<dbReference type="CDD" id="cd01439">
    <property type="entry name" value="TCCD_inducible_PARP_like"/>
    <property type="match status" value="1"/>
</dbReference>
<dbReference type="SUPFAM" id="SSF56399">
    <property type="entry name" value="ADP-ribosylation"/>
    <property type="match status" value="1"/>
</dbReference>
<evidence type="ECO:0000313" key="11">
    <source>
        <dbReference type="Proteomes" id="UP001205998"/>
    </source>
</evidence>
<dbReference type="InterPro" id="IPR018123">
    <property type="entry name" value="WWE-dom_subgr"/>
</dbReference>
<keyword evidence="11" id="KW-1185">Reference proteome</keyword>
<dbReference type="PROSITE" id="PS50918">
    <property type="entry name" value="WWE"/>
    <property type="match status" value="2"/>
</dbReference>
<keyword evidence="5" id="KW-0862">Zinc</keyword>
<dbReference type="GO" id="GO:1990404">
    <property type="term" value="F:NAD+-protein mono-ADP-ribosyltransferase activity"/>
    <property type="evidence" value="ECO:0007669"/>
    <property type="project" value="TreeGrafter"/>
</dbReference>
<dbReference type="SUPFAM" id="SSF117839">
    <property type="entry name" value="WWE domain"/>
    <property type="match status" value="1"/>
</dbReference>
<feature type="region of interest" description="Disordered" evidence="6">
    <location>
        <begin position="136"/>
        <end position="167"/>
    </location>
</feature>
<dbReference type="GO" id="GO:0008270">
    <property type="term" value="F:zinc ion binding"/>
    <property type="evidence" value="ECO:0007669"/>
    <property type="project" value="UniProtKB-KW"/>
</dbReference>
<evidence type="ECO:0000256" key="5">
    <source>
        <dbReference type="PROSITE-ProRule" id="PRU00723"/>
    </source>
</evidence>
<evidence type="ECO:0000256" key="6">
    <source>
        <dbReference type="SAM" id="MobiDB-lite"/>
    </source>
</evidence>
<comment type="similarity">
    <text evidence="4">Belongs to the ARTD/PARP family.</text>
</comment>
<dbReference type="Proteomes" id="UP001205998">
    <property type="component" value="Unassembled WGS sequence"/>
</dbReference>
<dbReference type="Pfam" id="PF00644">
    <property type="entry name" value="PARP"/>
    <property type="match status" value="1"/>
</dbReference>
<keyword evidence="5" id="KW-0479">Metal-binding</keyword>
<evidence type="ECO:0000313" key="10">
    <source>
        <dbReference type="EMBL" id="KAI5611341.1"/>
    </source>
</evidence>
<reference evidence="10" key="1">
    <citation type="submission" date="2018-07" db="EMBL/GenBank/DDBJ databases">
        <title>Comparative genomics of catfishes provides insights into carnivory and benthic adaptation.</title>
        <authorList>
            <person name="Zhang Y."/>
            <person name="Wang D."/>
            <person name="Peng Z."/>
            <person name="Zheng S."/>
            <person name="Shao F."/>
            <person name="Tao W."/>
        </authorList>
    </citation>
    <scope>NUCLEOTIDE SEQUENCE</scope>
    <source>
        <strain evidence="10">Chongqing</strain>
    </source>
</reference>
<accession>A0AAD5A7Z5</accession>
<comment type="caution">
    <text evidence="10">The sequence shown here is derived from an EMBL/GenBank/DDBJ whole genome shotgun (WGS) entry which is preliminary data.</text>
</comment>
<name>A0AAD5A7Z5_SILAS</name>
<keyword evidence="3" id="KW-0539">Nucleus</keyword>
<feature type="region of interest" description="Disordered" evidence="6">
    <location>
        <begin position="1"/>
        <end position="24"/>
    </location>
</feature>
<dbReference type="Pfam" id="PF23466">
    <property type="entry name" value="WWE_4"/>
    <property type="match status" value="1"/>
</dbReference>
<evidence type="ECO:0000259" key="7">
    <source>
        <dbReference type="PROSITE" id="PS50103"/>
    </source>
</evidence>
<evidence type="ECO:0000259" key="8">
    <source>
        <dbReference type="PROSITE" id="PS50918"/>
    </source>
</evidence>
<dbReference type="SMART" id="SM00678">
    <property type="entry name" value="WWE"/>
    <property type="match status" value="1"/>
</dbReference>
<dbReference type="GO" id="GO:0003950">
    <property type="term" value="F:NAD+ poly-ADP-ribosyltransferase activity"/>
    <property type="evidence" value="ECO:0007669"/>
    <property type="project" value="InterPro"/>
</dbReference>
<evidence type="ECO:0000259" key="9">
    <source>
        <dbReference type="PROSITE" id="PS51059"/>
    </source>
</evidence>
<dbReference type="InterPro" id="IPR037197">
    <property type="entry name" value="WWE_dom_sf"/>
</dbReference>
<dbReference type="PROSITE" id="PS51059">
    <property type="entry name" value="PARP_CATALYTIC"/>
    <property type="match status" value="1"/>
</dbReference>
<dbReference type="PANTHER" id="PTHR45740:SF7">
    <property type="entry name" value="PROTEIN MONO-ADP-RIBOSYLTRANSFERASE TIPARP"/>
    <property type="match status" value="1"/>
</dbReference>
<organism evidence="10 11">
    <name type="scientific">Silurus asotus</name>
    <name type="common">Amur catfish</name>
    <name type="synonym">Parasilurus asotus</name>
    <dbReference type="NCBI Taxonomy" id="30991"/>
    <lineage>
        <taxon>Eukaryota</taxon>
        <taxon>Metazoa</taxon>
        <taxon>Chordata</taxon>
        <taxon>Craniata</taxon>
        <taxon>Vertebrata</taxon>
        <taxon>Euteleostomi</taxon>
        <taxon>Actinopterygii</taxon>
        <taxon>Neopterygii</taxon>
        <taxon>Teleostei</taxon>
        <taxon>Ostariophysi</taxon>
        <taxon>Siluriformes</taxon>
        <taxon>Siluridae</taxon>
        <taxon>Silurus</taxon>
    </lineage>
</organism>
<evidence type="ECO:0000256" key="3">
    <source>
        <dbReference type="ARBA" id="ARBA00023242"/>
    </source>
</evidence>
<feature type="domain" description="C3H1-type" evidence="7">
    <location>
        <begin position="226"/>
        <end position="253"/>
    </location>
</feature>
<dbReference type="Gene3D" id="3.90.228.10">
    <property type="match status" value="1"/>
</dbReference>
<proteinExistence type="inferred from homology"/>
<dbReference type="InterPro" id="IPR051712">
    <property type="entry name" value="ARTD-AVP"/>
</dbReference>
<dbReference type="GO" id="GO:0005634">
    <property type="term" value="C:nucleus"/>
    <property type="evidence" value="ECO:0007669"/>
    <property type="project" value="UniProtKB-SubCell"/>
</dbReference>
<gene>
    <name evidence="10" type="ORF">C0J50_4864</name>
</gene>
<evidence type="ECO:0000256" key="4">
    <source>
        <dbReference type="ARBA" id="ARBA00024347"/>
    </source>
</evidence>
<comment type="pathway">
    <text evidence="2">Protein modification; protein ubiquitination.</text>
</comment>
<dbReference type="PROSITE" id="PS50103">
    <property type="entry name" value="ZF_C3H1"/>
    <property type="match status" value="1"/>
</dbReference>
<feature type="zinc finger region" description="C3H1-type" evidence="5">
    <location>
        <begin position="226"/>
        <end position="253"/>
    </location>
</feature>
<feature type="domain" description="WWE" evidence="8">
    <location>
        <begin position="243"/>
        <end position="321"/>
    </location>
</feature>
<evidence type="ECO:0000256" key="2">
    <source>
        <dbReference type="ARBA" id="ARBA00004906"/>
    </source>
</evidence>